<keyword evidence="7" id="KW-0132">Cell division</keyword>
<dbReference type="GO" id="GO:0005886">
    <property type="term" value="C:plasma membrane"/>
    <property type="evidence" value="ECO:0007669"/>
    <property type="project" value="UniProtKB-SubCell"/>
</dbReference>
<comment type="similarity">
    <text evidence="2 7">Belongs to the glycosyltransferase 4 family. MraY subfamily.</text>
</comment>
<organism evidence="9 10">
    <name type="scientific">Oenococcus kitaharae DSM 17330</name>
    <dbReference type="NCBI Taxonomy" id="1045004"/>
    <lineage>
        <taxon>Bacteria</taxon>
        <taxon>Bacillati</taxon>
        <taxon>Bacillota</taxon>
        <taxon>Bacilli</taxon>
        <taxon>Lactobacillales</taxon>
        <taxon>Lactobacillaceae</taxon>
        <taxon>Oenococcus</taxon>
    </lineage>
</organism>
<dbReference type="AlphaFoldDB" id="G9WGZ4"/>
<keyword evidence="6 7" id="KW-0472">Membrane</keyword>
<dbReference type="STRING" id="336988.NT96_00240"/>
<keyword evidence="3 7" id="KW-0808">Transferase</keyword>
<comment type="caution">
    <text evidence="9">The sequence shown here is derived from an EMBL/GenBank/DDBJ whole genome shotgun (WGS) entry which is preliminary data.</text>
</comment>
<feature type="transmembrane region" description="Helical" evidence="7">
    <location>
        <begin position="58"/>
        <end position="76"/>
    </location>
</feature>
<dbReference type="GO" id="GO:0046872">
    <property type="term" value="F:metal ion binding"/>
    <property type="evidence" value="ECO:0007669"/>
    <property type="project" value="UniProtKB-KW"/>
</dbReference>
<dbReference type="Proteomes" id="UP000004959">
    <property type="component" value="Chromosome"/>
</dbReference>
<keyword evidence="7 8" id="KW-0479">Metal-binding</keyword>
<feature type="transmembrane region" description="Helical" evidence="7">
    <location>
        <begin position="150"/>
        <end position="168"/>
    </location>
</feature>
<dbReference type="PROSITE" id="PS01347">
    <property type="entry name" value="MRAY_1"/>
    <property type="match status" value="1"/>
</dbReference>
<dbReference type="UniPathway" id="UPA00219"/>
<dbReference type="Pfam" id="PF10555">
    <property type="entry name" value="MraY_sig1"/>
    <property type="match status" value="1"/>
</dbReference>
<feature type="binding site" evidence="8">
    <location>
        <position position="233"/>
    </location>
    <ligand>
        <name>Mg(2+)</name>
        <dbReference type="ChEBI" id="CHEBI:18420"/>
    </ligand>
</feature>
<feature type="transmembrane region" description="Helical" evidence="7">
    <location>
        <begin position="82"/>
        <end position="103"/>
    </location>
</feature>
<dbReference type="OrthoDB" id="9805475at2"/>
<feature type="transmembrane region" description="Helical" evidence="7">
    <location>
        <begin position="256"/>
        <end position="280"/>
    </location>
</feature>
<dbReference type="GO" id="GO:0008360">
    <property type="term" value="P:regulation of cell shape"/>
    <property type="evidence" value="ECO:0007669"/>
    <property type="project" value="UniProtKB-KW"/>
</dbReference>
<comment type="subcellular location">
    <subcellularLocation>
        <location evidence="7">Cell membrane</location>
        <topology evidence="7">Multi-pass membrane protein</topology>
    </subcellularLocation>
    <subcellularLocation>
        <location evidence="1">Membrane</location>
        <topology evidence="1">Multi-pass membrane protein</topology>
    </subcellularLocation>
</comment>
<evidence type="ECO:0000256" key="8">
    <source>
        <dbReference type="PIRSR" id="PIRSR600715-1"/>
    </source>
</evidence>
<dbReference type="PANTHER" id="PTHR22926">
    <property type="entry name" value="PHOSPHO-N-ACETYLMURAMOYL-PENTAPEPTIDE-TRANSFERASE"/>
    <property type="match status" value="1"/>
</dbReference>
<name>G9WGZ4_9LACO</name>
<evidence type="ECO:0000256" key="7">
    <source>
        <dbReference type="HAMAP-Rule" id="MF_00038"/>
    </source>
</evidence>
<dbReference type="GO" id="GO:0008963">
    <property type="term" value="F:phospho-N-acetylmuramoyl-pentapeptide-transferase activity"/>
    <property type="evidence" value="ECO:0007669"/>
    <property type="project" value="UniProtKB-UniRule"/>
</dbReference>
<feature type="transmembrane region" description="Helical" evidence="7">
    <location>
        <begin position="180"/>
        <end position="198"/>
    </location>
</feature>
<evidence type="ECO:0000256" key="4">
    <source>
        <dbReference type="ARBA" id="ARBA00022692"/>
    </source>
</evidence>
<evidence type="ECO:0000313" key="9">
    <source>
        <dbReference type="EMBL" id="EHN59402.1"/>
    </source>
</evidence>
<evidence type="ECO:0000313" key="10">
    <source>
        <dbReference type="Proteomes" id="UP000004959"/>
    </source>
</evidence>
<feature type="transmembrane region" description="Helical" evidence="7">
    <location>
        <begin position="115"/>
        <end position="138"/>
    </location>
</feature>
<comment type="pathway">
    <text evidence="7">Cell wall biogenesis; peptidoglycan biosynthesis.</text>
</comment>
<keyword evidence="7" id="KW-1003">Cell membrane</keyword>
<dbReference type="EMBL" id="AFVZ01000001">
    <property type="protein sequence ID" value="EHN59402.1"/>
    <property type="molecule type" value="Genomic_DNA"/>
</dbReference>
<evidence type="ECO:0000256" key="3">
    <source>
        <dbReference type="ARBA" id="ARBA00022679"/>
    </source>
</evidence>
<keyword evidence="10" id="KW-1185">Reference proteome</keyword>
<dbReference type="PANTHER" id="PTHR22926:SF5">
    <property type="entry name" value="PHOSPHO-N-ACETYLMURAMOYL-PENTAPEPTIDE-TRANSFERASE HOMOLOG"/>
    <property type="match status" value="1"/>
</dbReference>
<dbReference type="PATRIC" id="fig|1045004.4.peg.1294"/>
<keyword evidence="7" id="KW-0131">Cell cycle</keyword>
<accession>G9WGZ4</accession>
<keyword evidence="7" id="KW-0961">Cell wall biogenesis/degradation</keyword>
<evidence type="ECO:0000256" key="2">
    <source>
        <dbReference type="ARBA" id="ARBA00005583"/>
    </source>
</evidence>
<evidence type="ECO:0000256" key="1">
    <source>
        <dbReference type="ARBA" id="ARBA00004141"/>
    </source>
</evidence>
<proteinExistence type="inferred from homology"/>
<reference evidence="9 10" key="1">
    <citation type="journal article" date="2012" name="PLoS ONE">
        <title>Functional divergence in the genus oenococcus as predicted by genome sequencing of the newly-described species, Oenococcus kitaharae.</title>
        <authorList>
            <person name="Borneman A.R."/>
            <person name="McCarthy J.M."/>
            <person name="Chambers P.J."/>
            <person name="Bartowsky E.J."/>
        </authorList>
    </citation>
    <scope>NUCLEOTIDE SEQUENCE [LARGE SCALE GENOMIC DNA]</scope>
    <source>
        <strain evidence="10">DSM17330</strain>
    </source>
</reference>
<feature type="transmembrane region" description="Helical" evidence="7">
    <location>
        <begin position="204"/>
        <end position="222"/>
    </location>
</feature>
<dbReference type="HOGENOM" id="CLU_023982_0_1_9"/>
<feature type="binding site" evidence="8">
    <location>
        <position position="173"/>
    </location>
    <ligand>
        <name>Mg(2+)</name>
        <dbReference type="ChEBI" id="CHEBI:18420"/>
    </ligand>
</feature>
<dbReference type="InterPro" id="IPR003524">
    <property type="entry name" value="PNAcMuramoyl-5peptid_Trfase"/>
</dbReference>
<dbReference type="GO" id="GO:0051301">
    <property type="term" value="P:cell division"/>
    <property type="evidence" value="ECO:0007669"/>
    <property type="project" value="UniProtKB-KW"/>
</dbReference>
<keyword evidence="7" id="KW-0133">Cell shape</keyword>
<comment type="function">
    <text evidence="7">Catalyzes the initial step of the lipid cycle reactions in the biosynthesis of the cell wall peptidoglycan: transfers peptidoglycan precursor phospho-MurNAc-pentapeptide from UDP-MurNAc-pentapeptide onto the lipid carrier undecaprenyl phosphate, yielding undecaprenyl-pyrophosphoryl-MurNAc-pentapeptide, known as lipid I.</text>
</comment>
<protein>
    <recommendedName>
        <fullName evidence="7">Phospho-N-acetylmuramoyl-pentapeptide-transferase</fullName>
        <ecNumber evidence="7">2.7.8.13</ecNumber>
    </recommendedName>
    <alternativeName>
        <fullName evidence="7">UDP-MurNAc-pentapeptide phosphotransferase</fullName>
    </alternativeName>
</protein>
<keyword evidence="5 7" id="KW-1133">Transmembrane helix</keyword>
<feature type="transmembrane region" description="Helical" evidence="7">
    <location>
        <begin position="229"/>
        <end position="250"/>
    </location>
</feature>
<evidence type="ECO:0000256" key="5">
    <source>
        <dbReference type="ARBA" id="ARBA00022989"/>
    </source>
</evidence>
<dbReference type="eggNOG" id="COG0472">
    <property type="taxonomic scope" value="Bacteria"/>
</dbReference>
<comment type="catalytic activity">
    <reaction evidence="7">
        <text>UDP-N-acetyl-alpha-D-muramoyl-L-alanyl-gamma-D-glutamyl-L-lysyl-D-alanyl-D-alanine + di-trans,octa-cis-undecaprenyl phosphate = Mur2Ac(oyl-L-Ala-gamma-D-Glu-L-Lys-D-Ala-D-Ala)-di-trans,octa-cis-undecaprenyl diphosphate + UMP</text>
        <dbReference type="Rhea" id="RHEA:21920"/>
        <dbReference type="ChEBI" id="CHEBI:57865"/>
        <dbReference type="ChEBI" id="CHEBI:60032"/>
        <dbReference type="ChEBI" id="CHEBI:60392"/>
        <dbReference type="ChEBI" id="CHEBI:70758"/>
        <dbReference type="EC" id="2.7.8.13"/>
    </reaction>
</comment>
<dbReference type="InterPro" id="IPR018480">
    <property type="entry name" value="PNAcMuramoyl-5peptid_Trfase_CS"/>
</dbReference>
<comment type="cofactor">
    <cofactor evidence="7 8">
        <name>Mg(2+)</name>
        <dbReference type="ChEBI" id="CHEBI:18420"/>
    </cofactor>
</comment>
<dbReference type="InterPro" id="IPR000715">
    <property type="entry name" value="Glycosyl_transferase_4"/>
</dbReference>
<keyword evidence="7 8" id="KW-0460">Magnesium</keyword>
<dbReference type="HAMAP" id="MF_00038">
    <property type="entry name" value="MraY"/>
    <property type="match status" value="1"/>
</dbReference>
<sequence length="325" mass="36551">MMFQMFLALIINFLIVLLAIPILTKYLKARGEVGVERSGEHGFGVDTSAKNGTPSMGGLAFILSSLLSTLLLLAIFRQVTTIYLLILVSVFSYGLIGFIDDWLKAFYHRDDGFRFLPKLLSQIFSGLLTTFVLLFSGLSDQLTFAFLKQLPIYLLLEFLFYLVWFVGWSNAANFVDGIDGLLAGVSIIMFTGFALVSWKNNSTVLFLFDISLIGSLLAYLIFNKPKASIFMGDCGSMALGAAMAVNVIILGNPWSLLWFGLIPLVHTLSVMIQVPVYHFFHVRVFPVTPLQHAFQKIGWPEWRIDGLYWLIQFIITVIGVYVWIR</sequence>
<gene>
    <name evidence="7" type="primary">mraY</name>
    <name evidence="9" type="ORF">OKIT_1319</name>
</gene>
<dbReference type="Pfam" id="PF00953">
    <property type="entry name" value="Glycos_transf_4"/>
    <property type="match status" value="1"/>
</dbReference>
<keyword evidence="4 7" id="KW-0812">Transmembrane</keyword>
<feature type="transmembrane region" description="Helical" evidence="7">
    <location>
        <begin position="6"/>
        <end position="27"/>
    </location>
</feature>
<dbReference type="EC" id="2.7.8.13" evidence="7"/>
<dbReference type="CDD" id="cd06852">
    <property type="entry name" value="GT_MraY"/>
    <property type="match status" value="1"/>
</dbReference>
<feature type="transmembrane region" description="Helical" evidence="7">
    <location>
        <begin position="306"/>
        <end position="324"/>
    </location>
</feature>
<dbReference type="GO" id="GO:0071555">
    <property type="term" value="P:cell wall organization"/>
    <property type="evidence" value="ECO:0007669"/>
    <property type="project" value="UniProtKB-KW"/>
</dbReference>
<evidence type="ECO:0000256" key="6">
    <source>
        <dbReference type="ARBA" id="ARBA00023136"/>
    </source>
</evidence>
<keyword evidence="7" id="KW-0573">Peptidoglycan synthesis</keyword>
<dbReference type="GO" id="GO:0009252">
    <property type="term" value="P:peptidoglycan biosynthetic process"/>
    <property type="evidence" value="ECO:0007669"/>
    <property type="project" value="UniProtKB-UniRule"/>
</dbReference>